<dbReference type="SUPFAM" id="SSF56112">
    <property type="entry name" value="Protein kinase-like (PK-like)"/>
    <property type="match status" value="1"/>
</dbReference>
<gene>
    <name evidence="4" type="ORF">G7Y89_g11064</name>
</gene>
<dbReference type="InterPro" id="IPR011009">
    <property type="entry name" value="Kinase-like_dom_sf"/>
</dbReference>
<feature type="domain" description="Heterokaryon incompatibility" evidence="3">
    <location>
        <begin position="599"/>
        <end position="692"/>
    </location>
</feature>
<evidence type="ECO:0000259" key="3">
    <source>
        <dbReference type="Pfam" id="PF06985"/>
    </source>
</evidence>
<feature type="region of interest" description="Disordered" evidence="1">
    <location>
        <begin position="475"/>
        <end position="495"/>
    </location>
</feature>
<feature type="domain" description="Nucleoside phosphorylase" evidence="2">
    <location>
        <begin position="986"/>
        <end position="1252"/>
    </location>
</feature>
<feature type="region of interest" description="Disordered" evidence="1">
    <location>
        <begin position="1"/>
        <end position="21"/>
    </location>
</feature>
<feature type="region of interest" description="Disordered" evidence="1">
    <location>
        <begin position="559"/>
        <end position="578"/>
    </location>
</feature>
<name>A0A8H4RBK2_9HELO</name>
<dbReference type="InterPro" id="IPR053137">
    <property type="entry name" value="NLR-like"/>
</dbReference>
<dbReference type="SUPFAM" id="SSF53167">
    <property type="entry name" value="Purine and uridine phosphorylases"/>
    <property type="match status" value="1"/>
</dbReference>
<evidence type="ECO:0000313" key="4">
    <source>
        <dbReference type="EMBL" id="KAF4627092.1"/>
    </source>
</evidence>
<comment type="caution">
    <text evidence="4">The sequence shown here is derived from an EMBL/GenBank/DDBJ whole genome shotgun (WGS) entry which is preliminary data.</text>
</comment>
<evidence type="ECO:0000313" key="5">
    <source>
        <dbReference type="Proteomes" id="UP000566819"/>
    </source>
</evidence>
<dbReference type="PANTHER" id="PTHR46082:SF11">
    <property type="entry name" value="AAA+ ATPASE DOMAIN-CONTAINING PROTEIN-RELATED"/>
    <property type="match status" value="1"/>
</dbReference>
<dbReference type="GO" id="GO:0003824">
    <property type="term" value="F:catalytic activity"/>
    <property type="evidence" value="ECO:0007669"/>
    <property type="project" value="InterPro"/>
</dbReference>
<dbReference type="Gene3D" id="1.10.510.10">
    <property type="entry name" value="Transferase(Phosphotransferase) domain 1"/>
    <property type="match status" value="1"/>
</dbReference>
<dbReference type="PANTHER" id="PTHR46082">
    <property type="entry name" value="ATP/GTP-BINDING PROTEIN-RELATED"/>
    <property type="match status" value="1"/>
</dbReference>
<dbReference type="OrthoDB" id="4062651at2759"/>
<dbReference type="Gene3D" id="3.40.50.1580">
    <property type="entry name" value="Nucleoside phosphorylase domain"/>
    <property type="match status" value="1"/>
</dbReference>
<proteinExistence type="predicted"/>
<dbReference type="Pfam" id="PF01048">
    <property type="entry name" value="PNP_UDP_1"/>
    <property type="match status" value="1"/>
</dbReference>
<dbReference type="Proteomes" id="UP000566819">
    <property type="component" value="Unassembled WGS sequence"/>
</dbReference>
<evidence type="ECO:0000259" key="2">
    <source>
        <dbReference type="Pfam" id="PF01048"/>
    </source>
</evidence>
<organism evidence="4 5">
    <name type="scientific">Cudoniella acicularis</name>
    <dbReference type="NCBI Taxonomy" id="354080"/>
    <lineage>
        <taxon>Eukaryota</taxon>
        <taxon>Fungi</taxon>
        <taxon>Dikarya</taxon>
        <taxon>Ascomycota</taxon>
        <taxon>Pezizomycotina</taxon>
        <taxon>Leotiomycetes</taxon>
        <taxon>Helotiales</taxon>
        <taxon>Tricladiaceae</taxon>
        <taxon>Cudoniella</taxon>
    </lineage>
</organism>
<accession>A0A8H4RBK2</accession>
<feature type="compositionally biased region" description="Polar residues" evidence="1">
    <location>
        <begin position="1"/>
        <end position="19"/>
    </location>
</feature>
<dbReference type="InterPro" id="IPR000845">
    <property type="entry name" value="Nucleoside_phosphorylase_d"/>
</dbReference>
<reference evidence="4 5" key="1">
    <citation type="submission" date="2020-03" db="EMBL/GenBank/DDBJ databases">
        <title>Draft Genome Sequence of Cudoniella acicularis.</title>
        <authorList>
            <person name="Buettner E."/>
            <person name="Kellner H."/>
        </authorList>
    </citation>
    <scope>NUCLEOTIDE SEQUENCE [LARGE SCALE GENOMIC DNA]</scope>
    <source>
        <strain evidence="4 5">DSM 108380</strain>
    </source>
</reference>
<dbReference type="GO" id="GO:0009116">
    <property type="term" value="P:nucleoside metabolic process"/>
    <property type="evidence" value="ECO:0007669"/>
    <property type="project" value="InterPro"/>
</dbReference>
<sequence length="1339" mass="149581">MNGANSEGQWANNALTQRNSRSKGRKVLHLIRRWRVANLGRHLPTQMSPYLNGMSIRAVLWALVYAAGTSLLEGVEYLTLAFPNFLLLCQSLPQTLITDTPSEKMKPLRSRIMEKMERQGDSSERFVADNCLKELICEPAVAAALERYKSGLKTEISELASFVCNGARRVFAILVWSECEILIEQFYKNGFKDEMLPVKVQFNGDGDWKVESSGTKSANLKVVDAVFNRAPVFGEKEFRYMFHKQCRMPFLNYTNQKESNFSVVEEWIIHQDHLQIDSPILVFYQGIPIDGRGYRVAVKELKKLPRMSDAEFKVLAGAEAQALEMIRKLRHPHLIKAIAYYTKGPKHYFMFPWAGRGNLRDLWEKDPPEAELFKNKSRSRRYDIWSIGCVYLEFVIWLLYGSTGLSRFRGDLGSRRFYDIPPRQSNETKTAQISDKVQKWVDWIRKDLCCPENTALRHLVELIVSRLLVVEVHQPRSPPPPRSILHEAEPTAGSGASLPPIPSIIQTSTSSTQFGPADTPSAQHRATALEMYKSIEAIFKDASSSTSRIEWMKWDEQQHQQGPRQFGEHLAPSHAGTTGKPTPCIMQNLSDNDIAHISDILWIDSLCIIQDDPHDWDMESKIMEQVFSSAYATIAASCASGTEDGFLKTYPERQCVTKGSGSDALYLCGAIDDFRLDVDQGELNNRGWVLQERALSRRTIYFTENQSYWECGEGVRCETLTKMKNRKASFLGDANFPHSVEAYVKGMKIQLFQDLYERYSNLALSFNTDRPIAIKGLETRLIRTLKTIGGYGIFDCYLHRSLLWQRSGSTLKRITSFHGEHVPSWSWMAYDGGILYMDIPFGGVLWAKNITSPFKIGALDGPNDGNERVMPLEMEASVWDIVEPQSPQLILDDPSRAFAGPLKCVIMGTSTQSKSDESQRHYTLIVSSLAREEEAVVYERVGVGFLERRHIMLDKPEIVHYIYHEYPTASAMALEKRQLNVEDYTVVWIVAIKEELAAVTKILDERDEDLPQLLHDSNSYTLGRIGKHNVVIACMPEGALGTTWASTVATNMACRFPCLRFGLMVGVAGGVPSENNDIRLGDVVLSKPEGQHGGALQYNFGKAGKDGKVTRTGWQNAPPTILLTALKTLHTNDMIGELDILEKLALFNKLPLFKYPGASNDALYKSSYDHIPGPACAKCDASEMIQRPKRGSGAPVLHYGTIASDNFVMKDAATRDKISGELGGVLCFEMEAAGLMNTFPCLIIRGICHYSDSHKNKGWQGYAAAAAAVVAKTLLELIPSSGVVATLPVREVVDIPADQLSSSGPVGGNSEQHISQGGVGFIGDTRFYGNPTIGGYTGK</sequence>
<dbReference type="InterPro" id="IPR010730">
    <property type="entry name" value="HET"/>
</dbReference>
<keyword evidence="5" id="KW-1185">Reference proteome</keyword>
<dbReference type="Pfam" id="PF06985">
    <property type="entry name" value="HET"/>
    <property type="match status" value="1"/>
</dbReference>
<dbReference type="EMBL" id="JAAMPI010001029">
    <property type="protein sequence ID" value="KAF4627092.1"/>
    <property type="molecule type" value="Genomic_DNA"/>
</dbReference>
<evidence type="ECO:0000256" key="1">
    <source>
        <dbReference type="SAM" id="MobiDB-lite"/>
    </source>
</evidence>
<evidence type="ECO:0008006" key="6">
    <source>
        <dbReference type="Google" id="ProtNLM"/>
    </source>
</evidence>
<dbReference type="InterPro" id="IPR035994">
    <property type="entry name" value="Nucleoside_phosphorylase_sf"/>
</dbReference>
<protein>
    <recommendedName>
        <fullName evidence="6">Protein kinase domain-containing protein</fullName>
    </recommendedName>
</protein>